<sequence length="100" mass="10806">MRKEGTKGRSEGEKAKGGTAEAQKSPESMLELDGVSKNRHAAWMSACKTVSSCSCSDKNRPGSLVALRVVAPSPSESTVGMTRLPRGDGKFSFCRTRFYF</sequence>
<gene>
    <name evidence="2" type="ORF">PoB_005284300</name>
</gene>
<proteinExistence type="predicted"/>
<name>A0AAV4C5R7_9GAST</name>
<accession>A0AAV4C5R7</accession>
<reference evidence="2 3" key="1">
    <citation type="journal article" date="2021" name="Elife">
        <title>Chloroplast acquisition without the gene transfer in kleptoplastic sea slugs, Plakobranchus ocellatus.</title>
        <authorList>
            <person name="Maeda T."/>
            <person name="Takahashi S."/>
            <person name="Yoshida T."/>
            <person name="Shimamura S."/>
            <person name="Takaki Y."/>
            <person name="Nagai Y."/>
            <person name="Toyoda A."/>
            <person name="Suzuki Y."/>
            <person name="Arimoto A."/>
            <person name="Ishii H."/>
            <person name="Satoh N."/>
            <person name="Nishiyama T."/>
            <person name="Hasebe M."/>
            <person name="Maruyama T."/>
            <person name="Minagawa J."/>
            <person name="Obokata J."/>
            <person name="Shigenobu S."/>
        </authorList>
    </citation>
    <scope>NUCLEOTIDE SEQUENCE [LARGE SCALE GENOMIC DNA]</scope>
</reference>
<keyword evidence="3" id="KW-1185">Reference proteome</keyword>
<feature type="region of interest" description="Disordered" evidence="1">
    <location>
        <begin position="1"/>
        <end position="34"/>
    </location>
</feature>
<organism evidence="2 3">
    <name type="scientific">Plakobranchus ocellatus</name>
    <dbReference type="NCBI Taxonomy" id="259542"/>
    <lineage>
        <taxon>Eukaryota</taxon>
        <taxon>Metazoa</taxon>
        <taxon>Spiralia</taxon>
        <taxon>Lophotrochozoa</taxon>
        <taxon>Mollusca</taxon>
        <taxon>Gastropoda</taxon>
        <taxon>Heterobranchia</taxon>
        <taxon>Euthyneura</taxon>
        <taxon>Panpulmonata</taxon>
        <taxon>Sacoglossa</taxon>
        <taxon>Placobranchoidea</taxon>
        <taxon>Plakobranchidae</taxon>
        <taxon>Plakobranchus</taxon>
    </lineage>
</organism>
<dbReference type="EMBL" id="BLXT01005820">
    <property type="protein sequence ID" value="GFO26338.1"/>
    <property type="molecule type" value="Genomic_DNA"/>
</dbReference>
<comment type="caution">
    <text evidence="2">The sequence shown here is derived from an EMBL/GenBank/DDBJ whole genome shotgun (WGS) entry which is preliminary data.</text>
</comment>
<dbReference type="AlphaFoldDB" id="A0AAV4C5R7"/>
<feature type="compositionally biased region" description="Basic and acidic residues" evidence="1">
    <location>
        <begin position="1"/>
        <end position="16"/>
    </location>
</feature>
<evidence type="ECO:0000256" key="1">
    <source>
        <dbReference type="SAM" id="MobiDB-lite"/>
    </source>
</evidence>
<evidence type="ECO:0000313" key="2">
    <source>
        <dbReference type="EMBL" id="GFO26338.1"/>
    </source>
</evidence>
<protein>
    <submittedName>
        <fullName evidence="2">Uncharacterized protein</fullName>
    </submittedName>
</protein>
<evidence type="ECO:0000313" key="3">
    <source>
        <dbReference type="Proteomes" id="UP000735302"/>
    </source>
</evidence>
<dbReference type="Proteomes" id="UP000735302">
    <property type="component" value="Unassembled WGS sequence"/>
</dbReference>